<organism evidence="2 3">
    <name type="scientific">Microvirga lupini</name>
    <dbReference type="NCBI Taxonomy" id="420324"/>
    <lineage>
        <taxon>Bacteria</taxon>
        <taxon>Pseudomonadati</taxon>
        <taxon>Pseudomonadota</taxon>
        <taxon>Alphaproteobacteria</taxon>
        <taxon>Hyphomicrobiales</taxon>
        <taxon>Methylobacteriaceae</taxon>
        <taxon>Microvirga</taxon>
    </lineage>
</organism>
<dbReference type="Proteomes" id="UP000532010">
    <property type="component" value="Unassembled WGS sequence"/>
</dbReference>
<dbReference type="Gene3D" id="3.40.50.1820">
    <property type="entry name" value="alpha/beta hydrolase"/>
    <property type="match status" value="1"/>
</dbReference>
<dbReference type="Pfam" id="PF01738">
    <property type="entry name" value="DLH"/>
    <property type="match status" value="1"/>
</dbReference>
<dbReference type="InterPro" id="IPR051049">
    <property type="entry name" value="Dienelactone_hydrolase-like"/>
</dbReference>
<keyword evidence="3" id="KW-1185">Reference proteome</keyword>
<evidence type="ECO:0000259" key="1">
    <source>
        <dbReference type="Pfam" id="PF01738"/>
    </source>
</evidence>
<dbReference type="InterPro" id="IPR029058">
    <property type="entry name" value="AB_hydrolase_fold"/>
</dbReference>
<dbReference type="RefSeq" id="WP_183451808.1">
    <property type="nucleotide sequence ID" value="NZ_JACHWB010000004.1"/>
</dbReference>
<name>A0A7W4VMW7_9HYPH</name>
<dbReference type="PANTHER" id="PTHR46623">
    <property type="entry name" value="CARBOXYMETHYLENEBUTENOLIDASE-RELATED"/>
    <property type="match status" value="1"/>
</dbReference>
<feature type="domain" description="Dienelactone hydrolase" evidence="1">
    <location>
        <begin position="25"/>
        <end position="244"/>
    </location>
</feature>
<evidence type="ECO:0000313" key="3">
    <source>
        <dbReference type="Proteomes" id="UP000532010"/>
    </source>
</evidence>
<reference evidence="2 3" key="1">
    <citation type="submission" date="2020-08" db="EMBL/GenBank/DDBJ databases">
        <title>The Agave Microbiome: Exploring the role of microbial communities in plant adaptations to desert environments.</title>
        <authorList>
            <person name="Partida-Martinez L.P."/>
        </authorList>
    </citation>
    <scope>NUCLEOTIDE SEQUENCE [LARGE SCALE GENOMIC DNA]</scope>
    <source>
        <strain evidence="2 3">AT3.9</strain>
    </source>
</reference>
<gene>
    <name evidence="2" type="ORF">FHR70_003184</name>
</gene>
<evidence type="ECO:0000313" key="2">
    <source>
        <dbReference type="EMBL" id="MBB3020103.1"/>
    </source>
</evidence>
<comment type="caution">
    <text evidence="2">The sequence shown here is derived from an EMBL/GenBank/DDBJ whole genome shotgun (WGS) entry which is preliminary data.</text>
</comment>
<dbReference type="PANTHER" id="PTHR46623:SF10">
    <property type="entry name" value="CARBOXYMETHYLENEBUTENOLIDASE HOMOLOG"/>
    <property type="match status" value="1"/>
</dbReference>
<dbReference type="EC" id="3.1.1.45" evidence="2"/>
<keyword evidence="2" id="KW-0378">Hydrolase</keyword>
<dbReference type="EMBL" id="JACHWB010000004">
    <property type="protein sequence ID" value="MBB3020103.1"/>
    <property type="molecule type" value="Genomic_DNA"/>
</dbReference>
<dbReference type="SUPFAM" id="SSF53474">
    <property type="entry name" value="alpha/beta-Hydrolases"/>
    <property type="match status" value="1"/>
</dbReference>
<protein>
    <submittedName>
        <fullName evidence="2">Carboxymethylenebutenolidase</fullName>
        <ecNumber evidence="2">3.1.1.45</ecNumber>
    </submittedName>
</protein>
<proteinExistence type="predicted"/>
<dbReference type="AlphaFoldDB" id="A0A7W4VMW7"/>
<dbReference type="InterPro" id="IPR002925">
    <property type="entry name" value="Dienelactn_hydro"/>
</dbReference>
<accession>A0A7W4VMW7</accession>
<sequence length="246" mass="26735">MAKQDIAIKTQDGIARASLFQPSRRPSSEVPGVILYMDAFGPRPALDAMAERLADEGYMVLLPDLFYRHGNYAPFDARTAFSEEPTRTTLRGMIDDTTQDMTRRDSAAFLEALSQAGATGRIGTVGYCMGGSRAINAAAAYPDRIAAAASFHGGRLASDAPDSPHLNAASIKGRVYVGSAGLDASFPPEQSARLAEALRRAEIDHIIENYVGMAHGWAVSDHSVYDERGAERHWKRLLAFFDEALR</sequence>
<dbReference type="GO" id="GO:0008806">
    <property type="term" value="F:carboxymethylenebutenolidase activity"/>
    <property type="evidence" value="ECO:0007669"/>
    <property type="project" value="UniProtKB-EC"/>
</dbReference>